<reference evidence="1" key="1">
    <citation type="submission" date="2022-08" db="EMBL/GenBank/DDBJ databases">
        <title>Catabolic pathway analysis in culturable SAR92 clade bacteria reveals their overlooked roles in DMSP degradation in coastal seas.</title>
        <authorList>
            <person name="He X."/>
            <person name="Zhang X."/>
            <person name="Zhang Y."/>
        </authorList>
    </citation>
    <scope>NUCLEOTIDE SEQUENCE</scope>
    <source>
        <strain evidence="1">H455</strain>
    </source>
</reference>
<sequence length="124" mass="13068">MTTENNTAMDSNALFREENFTDQKMGAIRKLIPVKADGSDDPDRAVAFFGSAQVMTQMGAIPLNFALDGETIGEAARDFAGKAQIAVEEASQEIEKMRREQASKIVIPGQGGGGMGNSGGGIIT</sequence>
<dbReference type="Proteomes" id="UP001059934">
    <property type="component" value="Chromosome"/>
</dbReference>
<name>A0ABY5TNC6_9GAMM</name>
<evidence type="ECO:0000313" key="2">
    <source>
        <dbReference type="Proteomes" id="UP001059934"/>
    </source>
</evidence>
<organism evidence="1 2">
    <name type="scientific">SAR92 clade bacterium H455</name>
    <dbReference type="NCBI Taxonomy" id="2974818"/>
    <lineage>
        <taxon>Bacteria</taxon>
        <taxon>Pseudomonadati</taxon>
        <taxon>Pseudomonadota</taxon>
        <taxon>Gammaproteobacteria</taxon>
        <taxon>Cellvibrionales</taxon>
        <taxon>Porticoccaceae</taxon>
        <taxon>SAR92 clade</taxon>
    </lineage>
</organism>
<protein>
    <submittedName>
        <fullName evidence="1">Uncharacterized protein</fullName>
    </submittedName>
</protein>
<proteinExistence type="predicted"/>
<dbReference type="EMBL" id="CP103416">
    <property type="protein sequence ID" value="UVW35352.1"/>
    <property type="molecule type" value="Genomic_DNA"/>
</dbReference>
<accession>A0ABY5TNC6</accession>
<evidence type="ECO:0000313" key="1">
    <source>
        <dbReference type="EMBL" id="UVW35352.1"/>
    </source>
</evidence>
<keyword evidence="2" id="KW-1185">Reference proteome</keyword>
<gene>
    <name evidence="1" type="ORF">NYF23_01785</name>
</gene>